<proteinExistence type="inferred from homology"/>
<organism evidence="4 5">
    <name type="scientific">Pseudonocardia tropica</name>
    <dbReference type="NCBI Taxonomy" id="681289"/>
    <lineage>
        <taxon>Bacteria</taxon>
        <taxon>Bacillati</taxon>
        <taxon>Actinomycetota</taxon>
        <taxon>Actinomycetes</taxon>
        <taxon>Pseudonocardiales</taxon>
        <taxon>Pseudonocardiaceae</taxon>
        <taxon>Pseudonocardia</taxon>
    </lineage>
</organism>
<comment type="similarity">
    <text evidence="1">Belongs to the peptidase S1 family.</text>
</comment>
<evidence type="ECO:0000313" key="5">
    <source>
        <dbReference type="Proteomes" id="UP001464923"/>
    </source>
</evidence>
<evidence type="ECO:0000256" key="2">
    <source>
        <dbReference type="ARBA" id="ARBA00023157"/>
    </source>
</evidence>
<dbReference type="InterPro" id="IPR050430">
    <property type="entry name" value="Peptidase_S1"/>
</dbReference>
<sequence length="269" mass="27850">MRDPGDDRARAGGDGIALADELVRIIGGVDVTPGEFPECALIGRRSPNGAESWSCSGVLVHPRVVLTAAHCSATRSPNIVALAAESVSDLGAAELVEVRTVVPHPRYSAGSVGYDLLVLVLRTEAATTPVRIASAAELSAATSTTLVGFGNDDFRATKGFGVKRQVTVGITALRRTPTDDLGVAEQRWGFESDREFVAGGGGYDSCNGDSGGPAYVMVGDEIALAGLTSRATEGVRRRCGDGGIYTRVDVHRDFIGSALADAGIPVPPT</sequence>
<dbReference type="Gene3D" id="2.40.10.10">
    <property type="entry name" value="Trypsin-like serine proteases"/>
    <property type="match status" value="1"/>
</dbReference>
<accession>A0ABV1JTY0</accession>
<dbReference type="EC" id="3.4.21.-" evidence="4"/>
<dbReference type="InterPro" id="IPR009003">
    <property type="entry name" value="Peptidase_S1_PA"/>
</dbReference>
<comment type="caution">
    <text evidence="4">The sequence shown here is derived from an EMBL/GenBank/DDBJ whole genome shotgun (WGS) entry which is preliminary data.</text>
</comment>
<dbReference type="RefSeq" id="WP_345652989.1">
    <property type="nucleotide sequence ID" value="NZ_BAABLY010000083.1"/>
</dbReference>
<dbReference type="PRINTS" id="PR00722">
    <property type="entry name" value="CHYMOTRYPSIN"/>
</dbReference>
<dbReference type="EMBL" id="JBEDNP010000005">
    <property type="protein sequence ID" value="MEQ3539390.1"/>
    <property type="molecule type" value="Genomic_DNA"/>
</dbReference>
<gene>
    <name evidence="4" type="ORF">WHI96_11200</name>
</gene>
<keyword evidence="2" id="KW-1015">Disulfide bond</keyword>
<dbReference type="PANTHER" id="PTHR24276">
    <property type="entry name" value="POLYSERASE-RELATED"/>
    <property type="match status" value="1"/>
</dbReference>
<dbReference type="PROSITE" id="PS50240">
    <property type="entry name" value="TRYPSIN_DOM"/>
    <property type="match status" value="1"/>
</dbReference>
<dbReference type="PROSITE" id="PS00134">
    <property type="entry name" value="TRYPSIN_HIS"/>
    <property type="match status" value="1"/>
</dbReference>
<feature type="domain" description="Peptidase S1" evidence="3">
    <location>
        <begin position="25"/>
        <end position="260"/>
    </location>
</feature>
<evidence type="ECO:0000259" key="3">
    <source>
        <dbReference type="PROSITE" id="PS50240"/>
    </source>
</evidence>
<keyword evidence="4" id="KW-0378">Hydrolase</keyword>
<dbReference type="Pfam" id="PF00089">
    <property type="entry name" value="Trypsin"/>
    <property type="match status" value="1"/>
</dbReference>
<name>A0ABV1JTY0_9PSEU</name>
<evidence type="ECO:0000313" key="4">
    <source>
        <dbReference type="EMBL" id="MEQ3539390.1"/>
    </source>
</evidence>
<dbReference type="SMART" id="SM00020">
    <property type="entry name" value="Tryp_SPc"/>
    <property type="match status" value="1"/>
</dbReference>
<keyword evidence="5" id="KW-1185">Reference proteome</keyword>
<dbReference type="PANTHER" id="PTHR24276:SF98">
    <property type="entry name" value="FI18310P1-RELATED"/>
    <property type="match status" value="1"/>
</dbReference>
<dbReference type="SUPFAM" id="SSF50494">
    <property type="entry name" value="Trypsin-like serine proteases"/>
    <property type="match status" value="1"/>
</dbReference>
<dbReference type="InterPro" id="IPR001254">
    <property type="entry name" value="Trypsin_dom"/>
</dbReference>
<dbReference type="InterPro" id="IPR043504">
    <property type="entry name" value="Peptidase_S1_PA_chymotrypsin"/>
</dbReference>
<protein>
    <submittedName>
        <fullName evidence="4">Trypsin-like serine protease</fullName>
        <ecNumber evidence="4">3.4.21.-</ecNumber>
    </submittedName>
</protein>
<dbReference type="InterPro" id="IPR018114">
    <property type="entry name" value="TRYPSIN_HIS"/>
</dbReference>
<reference evidence="4 5" key="1">
    <citation type="submission" date="2024-03" db="EMBL/GenBank/DDBJ databases">
        <title>Draft genome sequence of Pseudonocardia tropica JCM 19149.</title>
        <authorList>
            <person name="Butdee W."/>
            <person name="Duangmal K."/>
        </authorList>
    </citation>
    <scope>NUCLEOTIDE SEQUENCE [LARGE SCALE GENOMIC DNA]</scope>
    <source>
        <strain evidence="4 5">JCM 19149</strain>
    </source>
</reference>
<evidence type="ECO:0000256" key="1">
    <source>
        <dbReference type="ARBA" id="ARBA00007664"/>
    </source>
</evidence>
<dbReference type="Proteomes" id="UP001464923">
    <property type="component" value="Unassembled WGS sequence"/>
</dbReference>
<dbReference type="InterPro" id="IPR001314">
    <property type="entry name" value="Peptidase_S1A"/>
</dbReference>
<dbReference type="GO" id="GO:0016787">
    <property type="term" value="F:hydrolase activity"/>
    <property type="evidence" value="ECO:0007669"/>
    <property type="project" value="UniProtKB-KW"/>
</dbReference>